<keyword evidence="8" id="KW-1185">Reference proteome</keyword>
<evidence type="ECO:0000256" key="5">
    <source>
        <dbReference type="ARBA" id="ARBA00023136"/>
    </source>
</evidence>
<name>A0ABR0SIZ0_9HYPO</name>
<organism evidence="7 8">
    <name type="scientific">Cladobotryum mycophilum</name>
    <dbReference type="NCBI Taxonomy" id="491253"/>
    <lineage>
        <taxon>Eukaryota</taxon>
        <taxon>Fungi</taxon>
        <taxon>Dikarya</taxon>
        <taxon>Ascomycota</taxon>
        <taxon>Pezizomycotina</taxon>
        <taxon>Sordariomycetes</taxon>
        <taxon>Hypocreomycetidae</taxon>
        <taxon>Hypocreales</taxon>
        <taxon>Hypocreaceae</taxon>
        <taxon>Cladobotryum</taxon>
    </lineage>
</organism>
<feature type="transmembrane region" description="Helical" evidence="6">
    <location>
        <begin position="90"/>
        <end position="109"/>
    </location>
</feature>
<feature type="transmembrane region" description="Helical" evidence="6">
    <location>
        <begin position="115"/>
        <end position="136"/>
    </location>
</feature>
<evidence type="ECO:0000256" key="1">
    <source>
        <dbReference type="ARBA" id="ARBA00004141"/>
    </source>
</evidence>
<comment type="similarity">
    <text evidence="2">Belongs to the major facilitator superfamily. Proton-dependent oligopeptide transporter (POT/PTR) (TC 2.A.17) family.</text>
</comment>
<protein>
    <submittedName>
        <fullName evidence="7">Peptide transporter ptr2</fullName>
    </submittedName>
</protein>
<evidence type="ECO:0000313" key="7">
    <source>
        <dbReference type="EMBL" id="KAK5991816.1"/>
    </source>
</evidence>
<reference evidence="7 8" key="1">
    <citation type="submission" date="2024-01" db="EMBL/GenBank/DDBJ databases">
        <title>Complete genome of Cladobotryum mycophilum ATHUM6906.</title>
        <authorList>
            <person name="Christinaki A.C."/>
            <person name="Myridakis A.I."/>
            <person name="Kouvelis V.N."/>
        </authorList>
    </citation>
    <scope>NUCLEOTIDE SEQUENCE [LARGE SCALE GENOMIC DNA]</scope>
    <source>
        <strain evidence="7 8">ATHUM6906</strain>
    </source>
</reference>
<comment type="caution">
    <text evidence="7">The sequence shown here is derived from an EMBL/GenBank/DDBJ whole genome shotgun (WGS) entry which is preliminary data.</text>
</comment>
<dbReference type="Gene3D" id="1.20.1250.20">
    <property type="entry name" value="MFS general substrate transporter like domains"/>
    <property type="match status" value="1"/>
</dbReference>
<dbReference type="EMBL" id="JAVFKD010000012">
    <property type="protein sequence ID" value="KAK5991816.1"/>
    <property type="molecule type" value="Genomic_DNA"/>
</dbReference>
<feature type="transmembrane region" description="Helical" evidence="6">
    <location>
        <begin position="314"/>
        <end position="333"/>
    </location>
</feature>
<evidence type="ECO:0000256" key="2">
    <source>
        <dbReference type="ARBA" id="ARBA00005982"/>
    </source>
</evidence>
<keyword evidence="3 6" id="KW-0812">Transmembrane</keyword>
<accession>A0ABR0SIZ0</accession>
<feature type="transmembrane region" description="Helical" evidence="6">
    <location>
        <begin position="353"/>
        <end position="374"/>
    </location>
</feature>
<keyword evidence="4 6" id="KW-1133">Transmembrane helix</keyword>
<dbReference type="InterPro" id="IPR036259">
    <property type="entry name" value="MFS_trans_sf"/>
</dbReference>
<gene>
    <name evidence="7" type="ORF">PT974_05201</name>
</gene>
<evidence type="ECO:0000256" key="4">
    <source>
        <dbReference type="ARBA" id="ARBA00022989"/>
    </source>
</evidence>
<sequence length="542" mass="59161">MKSEKSLDETVPATLPQDELQVEPPEELDPTCRRVSDTPPWTVWLVSSVTIFERWAFYSFTGPFQNYIQNRLDDPLRPGALGLGQSTATLLVNIFLIINYTTPIFAGFIGDRYLGRYRIVTISLGMYMVGVAVLFVTSLPDVLRHGSGLPGLVISIVIVSLALGGVRASLPPLLAEQCGKVKPRMKTLKSGERVIVDPDATVQYVFDIYYWCMNIGAQGRVAATFIEKDVGFWASYLMALCAISVSYGIFFFGRNAIVTSQPQGSILSPVFGAFKIALRSGFNMDAARPDAVEEKYGKKVSWTNDFIDQLKGIMSTYVCFLTFIIYWLCQSQMTTNTVSQAAEMETGGVPNDMLPTINSVTVVIALPLVSHLLYPFLQRRGISTSPLRRIALGYVLEALGMAYAAGVQGWIYSVGPCYSRPLECPESMGGSIPNHLSVGVQAPVYFFEGLSEIFASPAGYEYAFTKAPKSMKSIIQAVYGLTAAGGSIIALALTPTNKNPHMLGMYAGISGAMFVAAIVVFLWSYKEDAQDKQVKASRTAGC</sequence>
<dbReference type="InterPro" id="IPR000109">
    <property type="entry name" value="POT_fam"/>
</dbReference>
<dbReference type="Proteomes" id="UP001338125">
    <property type="component" value="Unassembled WGS sequence"/>
</dbReference>
<dbReference type="SUPFAM" id="SSF103473">
    <property type="entry name" value="MFS general substrate transporter"/>
    <property type="match status" value="1"/>
</dbReference>
<keyword evidence="5 6" id="KW-0472">Membrane</keyword>
<evidence type="ECO:0000256" key="3">
    <source>
        <dbReference type="ARBA" id="ARBA00022692"/>
    </source>
</evidence>
<feature type="transmembrane region" description="Helical" evidence="6">
    <location>
        <begin position="474"/>
        <end position="493"/>
    </location>
</feature>
<feature type="transmembrane region" description="Helical" evidence="6">
    <location>
        <begin position="233"/>
        <end position="253"/>
    </location>
</feature>
<dbReference type="Pfam" id="PF00854">
    <property type="entry name" value="PTR2"/>
    <property type="match status" value="1"/>
</dbReference>
<comment type="subcellular location">
    <subcellularLocation>
        <location evidence="1">Membrane</location>
        <topology evidence="1">Multi-pass membrane protein</topology>
    </subcellularLocation>
</comment>
<proteinExistence type="inferred from homology"/>
<dbReference type="PANTHER" id="PTHR11654">
    <property type="entry name" value="OLIGOPEPTIDE TRANSPORTER-RELATED"/>
    <property type="match status" value="1"/>
</dbReference>
<feature type="transmembrane region" description="Helical" evidence="6">
    <location>
        <begin position="148"/>
        <end position="166"/>
    </location>
</feature>
<evidence type="ECO:0000313" key="8">
    <source>
        <dbReference type="Proteomes" id="UP001338125"/>
    </source>
</evidence>
<evidence type="ECO:0000256" key="6">
    <source>
        <dbReference type="SAM" id="Phobius"/>
    </source>
</evidence>
<feature type="transmembrane region" description="Helical" evidence="6">
    <location>
        <begin position="505"/>
        <end position="525"/>
    </location>
</feature>